<dbReference type="Pfam" id="PF01408">
    <property type="entry name" value="GFO_IDH_MocA"/>
    <property type="match status" value="1"/>
</dbReference>
<dbReference type="OrthoDB" id="168897at2157"/>
<dbReference type="Gene3D" id="3.90.180.10">
    <property type="entry name" value="Medium-chain alcohol dehydrogenases, catalytic domain"/>
    <property type="match status" value="1"/>
</dbReference>
<dbReference type="InterPro" id="IPR013154">
    <property type="entry name" value="ADH-like_N"/>
</dbReference>
<dbReference type="InterPro" id="IPR036291">
    <property type="entry name" value="NAD(P)-bd_dom_sf"/>
</dbReference>
<organism evidence="5 6">
    <name type="scientific">Natrarchaeobius halalkaliphilus</name>
    <dbReference type="NCBI Taxonomy" id="1679091"/>
    <lineage>
        <taxon>Archaea</taxon>
        <taxon>Methanobacteriati</taxon>
        <taxon>Methanobacteriota</taxon>
        <taxon>Stenosarchaea group</taxon>
        <taxon>Halobacteria</taxon>
        <taxon>Halobacteriales</taxon>
        <taxon>Natrialbaceae</taxon>
        <taxon>Natrarchaeobius</taxon>
    </lineage>
</organism>
<comment type="caution">
    <text evidence="5">The sequence shown here is derived from an EMBL/GenBank/DDBJ whole genome shotgun (WGS) entry which is preliminary data.</text>
</comment>
<dbReference type="SUPFAM" id="SSF51735">
    <property type="entry name" value="NAD(P)-binding Rossmann-fold domains"/>
    <property type="match status" value="2"/>
</dbReference>
<feature type="domain" description="Gfo/Idh/MocA-like oxidoreductase N-terminal" evidence="2">
    <location>
        <begin position="394"/>
        <end position="514"/>
    </location>
</feature>
<dbReference type="PANTHER" id="PTHR43377:SF1">
    <property type="entry name" value="BILIVERDIN REDUCTASE A"/>
    <property type="match status" value="1"/>
</dbReference>
<dbReference type="Pfam" id="PF22725">
    <property type="entry name" value="GFO_IDH_MocA_C3"/>
    <property type="match status" value="1"/>
</dbReference>
<gene>
    <name evidence="5" type="ORF">EA462_06040</name>
</gene>
<protein>
    <submittedName>
        <fullName evidence="5">Oxidoreductase</fullName>
    </submittedName>
</protein>
<dbReference type="CDD" id="cd08255">
    <property type="entry name" value="2-desacetyl-2-hydroxyethyl_bacteriochlorophyllide_like"/>
    <property type="match status" value="1"/>
</dbReference>
<dbReference type="SUPFAM" id="SSF50129">
    <property type="entry name" value="GroES-like"/>
    <property type="match status" value="1"/>
</dbReference>
<proteinExistence type="predicted"/>
<evidence type="ECO:0000259" key="2">
    <source>
        <dbReference type="Pfam" id="PF01408"/>
    </source>
</evidence>
<keyword evidence="6" id="KW-1185">Reference proteome</keyword>
<dbReference type="PANTHER" id="PTHR43377">
    <property type="entry name" value="BILIVERDIN REDUCTASE A"/>
    <property type="match status" value="1"/>
</dbReference>
<evidence type="ECO:0000259" key="3">
    <source>
        <dbReference type="Pfam" id="PF08240"/>
    </source>
</evidence>
<feature type="domain" description="Alcohol dehydrogenase-like C-terminal" evidence="1">
    <location>
        <begin position="182"/>
        <end position="296"/>
    </location>
</feature>
<dbReference type="GO" id="GO:0016616">
    <property type="term" value="F:oxidoreductase activity, acting on the CH-OH group of donors, NAD or NADP as acceptor"/>
    <property type="evidence" value="ECO:0007669"/>
    <property type="project" value="UniProtKB-ARBA"/>
</dbReference>
<feature type="domain" description="GFO/IDH/MocA-like oxidoreductase" evidence="4">
    <location>
        <begin position="537"/>
        <end position="625"/>
    </location>
</feature>
<dbReference type="EMBL" id="REFY01000002">
    <property type="protein sequence ID" value="RQG91520.1"/>
    <property type="molecule type" value="Genomic_DNA"/>
</dbReference>
<dbReference type="Pfam" id="PF08240">
    <property type="entry name" value="ADH_N"/>
    <property type="match status" value="1"/>
</dbReference>
<dbReference type="InterPro" id="IPR011032">
    <property type="entry name" value="GroES-like_sf"/>
</dbReference>
<dbReference type="SUPFAM" id="SSF55347">
    <property type="entry name" value="Glyceraldehyde-3-phosphate dehydrogenase-like, C-terminal domain"/>
    <property type="match status" value="1"/>
</dbReference>
<dbReference type="Gene3D" id="3.30.360.10">
    <property type="entry name" value="Dihydrodipicolinate Reductase, domain 2"/>
    <property type="match status" value="1"/>
</dbReference>
<dbReference type="RefSeq" id="WP_124177653.1">
    <property type="nucleotide sequence ID" value="NZ_REFY01000002.1"/>
</dbReference>
<dbReference type="InterPro" id="IPR055170">
    <property type="entry name" value="GFO_IDH_MocA-like_dom"/>
</dbReference>
<accession>A0A3N6M653</accession>
<evidence type="ECO:0000259" key="4">
    <source>
        <dbReference type="Pfam" id="PF22725"/>
    </source>
</evidence>
<feature type="domain" description="Alcohol dehydrogenase-like N-terminal" evidence="3">
    <location>
        <begin position="85"/>
        <end position="135"/>
    </location>
</feature>
<dbReference type="AlphaFoldDB" id="A0A3N6M653"/>
<dbReference type="GO" id="GO:0043168">
    <property type="term" value="F:anion binding"/>
    <property type="evidence" value="ECO:0007669"/>
    <property type="project" value="UniProtKB-ARBA"/>
</dbReference>
<dbReference type="InterPro" id="IPR013149">
    <property type="entry name" value="ADH-like_C"/>
</dbReference>
<dbReference type="GO" id="GO:0030554">
    <property type="term" value="F:adenyl nucleotide binding"/>
    <property type="evidence" value="ECO:0007669"/>
    <property type="project" value="UniProtKB-ARBA"/>
</dbReference>
<reference evidence="5 6" key="1">
    <citation type="submission" date="2018-10" db="EMBL/GenBank/DDBJ databases">
        <title>Natrarchaeobius chitinivorans gen. nov., sp. nov., and Natrarchaeobius haloalkaliphilus sp. nov., alkaliphilic, chitin-utilizing haloarchaea from hypersaline alkaline lakes.</title>
        <authorList>
            <person name="Sorokin D.Y."/>
            <person name="Elcheninov A.G."/>
            <person name="Kostrikina N.A."/>
            <person name="Bale N.J."/>
            <person name="Sinninghe Damste J.S."/>
            <person name="Khijniak T.V."/>
            <person name="Kublanov I.V."/>
            <person name="Toshchakov S.V."/>
        </authorList>
    </citation>
    <scope>NUCLEOTIDE SEQUENCE [LARGE SCALE GENOMIC DNA]</scope>
    <source>
        <strain evidence="5 6">AArcht-Sl</strain>
    </source>
</reference>
<dbReference type="Gene3D" id="3.40.50.720">
    <property type="entry name" value="NAD(P)-binding Rossmann-like Domain"/>
    <property type="match status" value="2"/>
</dbReference>
<dbReference type="InterPro" id="IPR051450">
    <property type="entry name" value="Gfo/Idh/MocA_Oxidoreductases"/>
</dbReference>
<evidence type="ECO:0000313" key="5">
    <source>
        <dbReference type="EMBL" id="RQG91520.1"/>
    </source>
</evidence>
<dbReference type="Proteomes" id="UP000273828">
    <property type="component" value="Unassembled WGS sequence"/>
</dbReference>
<sequence>MRQLQQDFSSGELQLAEIPQPRTSSNGVLVDTRYSLVSAGTERAMIELANKTLLGKAKERPDLAKQVINKARNDGLRSTYHSVRSRLDKPLPLGYSCSGRVIDVGDDVTEFSEGDLVACGGAEYATHAEVNHVPENLCVSVPDGVSPRDAAFTTIGAIALQGVRRLEPTPGERIAVIGLGLVGQLAAKLLSAYGHPVLGIDIDESKVAAVDELEASAVIEQDNVEYIAESFGDEGGVDGVIIAAATDSDEPVELAGKICRERGRVSVVGDVGMDIPRSEYYEKELDFRLSRSYGPGRYDRSYEEKGLDYPIGQVRWTENRNMAEFLRLVGDGRIDLEGLVSHTYSFGEALDAYDFILNGGDYTGVVLEYERQPERENGRLDLESVPKRSVSNEISVGVIGAGTFATGTLLPAISSVDDLSIAAVATATGGSARAVGEKYDVDFVTTDYEEIVRDDGIDLVVVATRHDLHAEIAVSALEAGKDVHVEKPPALDREELSALVEAERSADGRLMVGYNRRFSDPAREIADELAGRETPFMAQYRINAGSVPLDHWTLDPEEGGGRIVGEVCHFVDLIQYFAESSPSRVYACGPAVPEDSPTRQNVQATVELEDGSTGVITYTTLGDDSDDKEHVEVFHGERSTTIRDFKTGRLGLNQAKGFESEFREFASAIQNGQSAPIGLEEIVQTSLTTFAIRESLTESEVVELSPMSFPGTSIEGRGFD</sequence>
<evidence type="ECO:0000313" key="6">
    <source>
        <dbReference type="Proteomes" id="UP000273828"/>
    </source>
</evidence>
<name>A0A3N6M653_9EURY</name>
<evidence type="ECO:0000259" key="1">
    <source>
        <dbReference type="Pfam" id="PF00107"/>
    </source>
</evidence>
<dbReference type="GO" id="GO:0044281">
    <property type="term" value="P:small molecule metabolic process"/>
    <property type="evidence" value="ECO:0007669"/>
    <property type="project" value="UniProtKB-ARBA"/>
</dbReference>
<dbReference type="InterPro" id="IPR000683">
    <property type="entry name" value="Gfo/Idh/MocA-like_OxRdtase_N"/>
</dbReference>
<dbReference type="Pfam" id="PF00107">
    <property type="entry name" value="ADH_zinc_N"/>
    <property type="match status" value="1"/>
</dbReference>